<feature type="domain" description="DinB-like" evidence="1">
    <location>
        <begin position="8"/>
        <end position="158"/>
    </location>
</feature>
<evidence type="ECO:0000313" key="2">
    <source>
        <dbReference type="EMBL" id="GGG58277.1"/>
    </source>
</evidence>
<dbReference type="Gene3D" id="1.20.120.450">
    <property type="entry name" value="dinb family like domain"/>
    <property type="match status" value="1"/>
</dbReference>
<organism evidence="2 3">
    <name type="scientific">Paenibacillus radicis</name>
    <name type="common">ex Gao et al. 2016</name>
    <dbReference type="NCBI Taxonomy" id="1737354"/>
    <lineage>
        <taxon>Bacteria</taxon>
        <taxon>Bacillati</taxon>
        <taxon>Bacillota</taxon>
        <taxon>Bacilli</taxon>
        <taxon>Bacillales</taxon>
        <taxon>Paenibacillaceae</taxon>
        <taxon>Paenibacillus</taxon>
    </lineage>
</organism>
<dbReference type="Proteomes" id="UP000600247">
    <property type="component" value="Unassembled WGS sequence"/>
</dbReference>
<sequence>MDEVKAHLAAARGRLLHELSSLNDEVFNRIIEPDKWSIAQVCHHLWLTETLFIKAIRFGIKRKPLLQTERKNVEIVLDMATKYEAPEVARPDSGPFQLPQILEQLHKSRMKLIELLDGIEDPSIFKEIAVNHPRFGDLPLDQWIELLYMHEQRHTEQIISLK</sequence>
<protein>
    <submittedName>
        <fullName evidence="2">PadR family transcriptional regulator</fullName>
    </submittedName>
</protein>
<name>A0A917GVU3_9BACL</name>
<dbReference type="RefSeq" id="WP_188887705.1">
    <property type="nucleotide sequence ID" value="NZ_BMHY01000001.1"/>
</dbReference>
<keyword evidence="3" id="KW-1185">Reference proteome</keyword>
<evidence type="ECO:0000259" key="1">
    <source>
        <dbReference type="Pfam" id="PF12867"/>
    </source>
</evidence>
<dbReference type="SUPFAM" id="SSF109854">
    <property type="entry name" value="DinB/YfiT-like putative metalloenzymes"/>
    <property type="match status" value="1"/>
</dbReference>
<gene>
    <name evidence="2" type="ORF">GCM10010918_09170</name>
</gene>
<dbReference type="AlphaFoldDB" id="A0A917GVU3"/>
<reference evidence="2 3" key="1">
    <citation type="journal article" date="2014" name="Int. J. Syst. Evol. Microbiol.">
        <title>Complete genome sequence of Corynebacterium casei LMG S-19264T (=DSM 44701T), isolated from a smear-ripened cheese.</title>
        <authorList>
            <consortium name="US DOE Joint Genome Institute (JGI-PGF)"/>
            <person name="Walter F."/>
            <person name="Albersmeier A."/>
            <person name="Kalinowski J."/>
            <person name="Ruckert C."/>
        </authorList>
    </citation>
    <scope>NUCLEOTIDE SEQUENCE [LARGE SCALE GENOMIC DNA]</scope>
    <source>
        <strain evidence="2 3">CGMCC 1.15286</strain>
    </source>
</reference>
<comment type="caution">
    <text evidence="2">The sequence shown here is derived from an EMBL/GenBank/DDBJ whole genome shotgun (WGS) entry which is preliminary data.</text>
</comment>
<evidence type="ECO:0000313" key="3">
    <source>
        <dbReference type="Proteomes" id="UP000600247"/>
    </source>
</evidence>
<proteinExistence type="predicted"/>
<dbReference type="Pfam" id="PF12867">
    <property type="entry name" value="DinB_2"/>
    <property type="match status" value="1"/>
</dbReference>
<dbReference type="InterPro" id="IPR034660">
    <property type="entry name" value="DinB/YfiT-like"/>
</dbReference>
<dbReference type="EMBL" id="BMHY01000001">
    <property type="protein sequence ID" value="GGG58277.1"/>
    <property type="molecule type" value="Genomic_DNA"/>
</dbReference>
<dbReference type="InterPro" id="IPR024775">
    <property type="entry name" value="DinB-like"/>
</dbReference>
<accession>A0A917GVU3</accession>